<dbReference type="InterPro" id="IPR036291">
    <property type="entry name" value="NAD(P)-bd_dom_sf"/>
</dbReference>
<evidence type="ECO:0000256" key="2">
    <source>
        <dbReference type="ARBA" id="ARBA00023002"/>
    </source>
</evidence>
<dbReference type="GO" id="GO:0016491">
    <property type="term" value="F:oxidoreductase activity"/>
    <property type="evidence" value="ECO:0007669"/>
    <property type="project" value="UniProtKB-KW"/>
</dbReference>
<reference evidence="4 5" key="1">
    <citation type="submission" date="2018-06" db="EMBL/GenBank/DDBJ databases">
        <title>Genomic Encyclopedia of Type Strains, Phase IV (KMG-IV): sequencing the most valuable type-strain genomes for metagenomic binning, comparative biology and taxonomic classification.</title>
        <authorList>
            <person name="Goeker M."/>
        </authorList>
    </citation>
    <scope>NUCLEOTIDE SEQUENCE [LARGE SCALE GENOMIC DNA]</scope>
    <source>
        <strain evidence="4 5">DSM 24032</strain>
    </source>
</reference>
<dbReference type="PRINTS" id="PR00081">
    <property type="entry name" value="GDHRDH"/>
</dbReference>
<comment type="similarity">
    <text evidence="1 3">Belongs to the short-chain dehydrogenases/reductases (SDR) family.</text>
</comment>
<dbReference type="OrthoDB" id="4690547at2"/>
<gene>
    <name evidence="4" type="ORF">DFR28_10445</name>
</gene>
<dbReference type="GO" id="GO:0016020">
    <property type="term" value="C:membrane"/>
    <property type="evidence" value="ECO:0007669"/>
    <property type="project" value="TreeGrafter"/>
</dbReference>
<dbReference type="Gene3D" id="3.40.50.720">
    <property type="entry name" value="NAD(P)-binding Rossmann-like Domain"/>
    <property type="match status" value="1"/>
</dbReference>
<evidence type="ECO:0000256" key="3">
    <source>
        <dbReference type="RuleBase" id="RU000363"/>
    </source>
</evidence>
<dbReference type="PANTHER" id="PTHR44196:SF1">
    <property type="entry name" value="DEHYDROGENASE_REDUCTASE SDR FAMILY MEMBER 7B"/>
    <property type="match status" value="1"/>
</dbReference>
<proteinExistence type="inferred from homology"/>
<dbReference type="Pfam" id="PF00106">
    <property type="entry name" value="adh_short"/>
    <property type="match status" value="1"/>
</dbReference>
<dbReference type="NCBIfam" id="NF004196">
    <property type="entry name" value="PRK05650.1"/>
    <property type="match status" value="1"/>
</dbReference>
<keyword evidence="2" id="KW-0560">Oxidoreductase</keyword>
<dbReference type="RefSeq" id="WP_113954988.1">
    <property type="nucleotide sequence ID" value="NZ_QNRT01000004.1"/>
</dbReference>
<dbReference type="PRINTS" id="PR00080">
    <property type="entry name" value="SDRFAMILY"/>
</dbReference>
<dbReference type="InterPro" id="IPR020904">
    <property type="entry name" value="Sc_DH/Rdtase_CS"/>
</dbReference>
<dbReference type="EMBL" id="QNRT01000004">
    <property type="protein sequence ID" value="RBP49119.1"/>
    <property type="molecule type" value="Genomic_DNA"/>
</dbReference>
<dbReference type="CDD" id="cd05233">
    <property type="entry name" value="SDR_c"/>
    <property type="match status" value="1"/>
</dbReference>
<dbReference type="SUPFAM" id="SSF51735">
    <property type="entry name" value="NAD(P)-binding Rossmann-fold domains"/>
    <property type="match status" value="1"/>
</dbReference>
<name>A0A395JHQ9_9GAMM</name>
<evidence type="ECO:0000256" key="1">
    <source>
        <dbReference type="ARBA" id="ARBA00006484"/>
    </source>
</evidence>
<comment type="caution">
    <text evidence="4">The sequence shown here is derived from an EMBL/GenBank/DDBJ whole genome shotgun (WGS) entry which is preliminary data.</text>
</comment>
<dbReference type="InParanoid" id="A0A395JHQ9"/>
<evidence type="ECO:0000313" key="4">
    <source>
        <dbReference type="EMBL" id="RBP49119.1"/>
    </source>
</evidence>
<dbReference type="InterPro" id="IPR002347">
    <property type="entry name" value="SDR_fam"/>
</dbReference>
<dbReference type="Proteomes" id="UP000253083">
    <property type="component" value="Unassembled WGS sequence"/>
</dbReference>
<dbReference type="AlphaFoldDB" id="A0A395JHQ9"/>
<accession>A0A395JHQ9</accession>
<evidence type="ECO:0000313" key="5">
    <source>
        <dbReference type="Proteomes" id="UP000253083"/>
    </source>
</evidence>
<dbReference type="PANTHER" id="PTHR44196">
    <property type="entry name" value="DEHYDROGENASE/REDUCTASE SDR FAMILY MEMBER 7B"/>
    <property type="match status" value="1"/>
</dbReference>
<protein>
    <submittedName>
        <fullName evidence="4">NAD(P)-dependent dehydrogenase (Short-subunit alcohol dehydrogenase family)</fullName>
    </submittedName>
</protein>
<organism evidence="4 5">
    <name type="scientific">Arenicella xantha</name>
    <dbReference type="NCBI Taxonomy" id="644221"/>
    <lineage>
        <taxon>Bacteria</taxon>
        <taxon>Pseudomonadati</taxon>
        <taxon>Pseudomonadota</taxon>
        <taxon>Gammaproteobacteria</taxon>
        <taxon>Arenicellales</taxon>
        <taxon>Arenicellaceae</taxon>
        <taxon>Arenicella</taxon>
    </lineage>
</organism>
<keyword evidence="5" id="KW-1185">Reference proteome</keyword>
<dbReference type="PROSITE" id="PS00061">
    <property type="entry name" value="ADH_SHORT"/>
    <property type="match status" value="1"/>
</dbReference>
<sequence length="270" mass="29369">MKKVLITGAGSGLGRALALRYGQAGADVCVADVNQEGGQETVSQIEAAGGSAFFQGCDITQQWDVDKLAIALAERWQSLDVLVNNAGVASAGSIESERLEQWQWVLEINLLGQVRMTKAMLPLLRKSTADNRDIINIASQAGLTPAPGMGSYSVTKAAMVSFAETAHLEFAHEGIHVSVVCPSFFDTNLNQSLRSDDAGMQAVVTKMIKKSGVSADSIAEQVIKDVHARKFMVITHKEGRKAHRLKRFLPIERYLKIVKDRTKKFVKAND</sequence>